<dbReference type="EMBL" id="BDSA01000001">
    <property type="protein sequence ID" value="GBE58910.1"/>
    <property type="molecule type" value="Genomic_DNA"/>
</dbReference>
<dbReference type="AlphaFoldDB" id="A0A2H6K7D9"/>
<dbReference type="VEuPathDB" id="PiroplasmaDB:BOVATA_004030"/>
<dbReference type="OrthoDB" id="364926at2759"/>
<protein>
    <submittedName>
        <fullName evidence="1">Uncharacterized protein</fullName>
    </submittedName>
</protein>
<reference evidence="1 2" key="1">
    <citation type="journal article" date="2017" name="BMC Genomics">
        <title>Whole-genome assembly of Babesia ovata and comparative genomics between closely related pathogens.</title>
        <authorList>
            <person name="Yamagishi J."/>
            <person name="Asada M."/>
            <person name="Hakimi H."/>
            <person name="Tanaka T.Q."/>
            <person name="Sugimoto C."/>
            <person name="Kawazu S."/>
        </authorList>
    </citation>
    <scope>NUCLEOTIDE SEQUENCE [LARGE SCALE GENOMIC DNA]</scope>
    <source>
        <strain evidence="1 2">Miyake</strain>
    </source>
</reference>
<keyword evidence="2" id="KW-1185">Reference proteome</keyword>
<gene>
    <name evidence="1" type="ORF">BOVATA_004030</name>
</gene>
<evidence type="ECO:0000313" key="1">
    <source>
        <dbReference type="EMBL" id="GBE58910.1"/>
    </source>
</evidence>
<dbReference type="Proteomes" id="UP000236319">
    <property type="component" value="Unassembled WGS sequence"/>
</dbReference>
<comment type="caution">
    <text evidence="1">The sequence shown here is derived from an EMBL/GenBank/DDBJ whole genome shotgun (WGS) entry which is preliminary data.</text>
</comment>
<proteinExistence type="predicted"/>
<name>A0A2H6K7D9_9APIC</name>
<dbReference type="RefSeq" id="XP_028865153.1">
    <property type="nucleotide sequence ID" value="XM_029009320.1"/>
</dbReference>
<organism evidence="1 2">
    <name type="scientific">Babesia ovata</name>
    <dbReference type="NCBI Taxonomy" id="189622"/>
    <lineage>
        <taxon>Eukaryota</taxon>
        <taxon>Sar</taxon>
        <taxon>Alveolata</taxon>
        <taxon>Apicomplexa</taxon>
        <taxon>Aconoidasida</taxon>
        <taxon>Piroplasmida</taxon>
        <taxon>Babesiidae</taxon>
        <taxon>Babesia</taxon>
    </lineage>
</organism>
<evidence type="ECO:0000313" key="2">
    <source>
        <dbReference type="Proteomes" id="UP000236319"/>
    </source>
</evidence>
<dbReference type="GeneID" id="39872680"/>
<accession>A0A2H6K7D9</accession>
<sequence>MFLQGVTLPDTIRALTSDFKFQRSHPKAIALTLNAFARHPKALHYVPGTFWSGVADAVKRLGTEFSPQDAAGCALSITGLLAANRYRNADATGNTNTSNGVEWIDRQSSQKLKATQAQVLSYAERMMRQLDIFAFKTRDLSCILRSVYASKVEAPSLIIATLSRLKEVIPASLNGIDDAIYTLDLLPPPDFAADTVEKRRLKREVARAEKAFVEWVFEYLEEHLDCLKDHELARLAAACNRLRSWSNDQFVIKFAQRWQDTLRSTEVMPPKYLAHGVCYFLRRYEASVTRELANKGTEEQKRIAQVSDLCARVGEMLHDHATTHYAPEDLRRVDELVYVAEQCRAKRKSNQSNTRT</sequence>